<keyword evidence="1" id="KW-1133">Transmembrane helix</keyword>
<reference evidence="2 7" key="1">
    <citation type="journal article" date="2014" name="BMC Genomics">
        <title>Genome sequence of Erinnyis ello granulovirus (ErelGV), a natural cassava hornworm pesticide and the first sequenced sphingid-infecting betabaculovirus.</title>
        <authorList>
            <person name="Ardisson-Araujo D.M."/>
            <person name="de Melo F.L."/>
            <person name="Andrade M.D."/>
            <person name="Sihler W."/>
            <person name="Bao S.N."/>
            <person name="Ribeiro B.M."/>
            <person name="de Souza M.L."/>
        </authorList>
    </citation>
    <scope>NUCLEOTIDE SEQUENCE [LARGE SCALE GENOMIC DNA]</scope>
    <source>
        <strain evidence="2">S86</strain>
    </source>
</reference>
<evidence type="ECO:0000313" key="2">
    <source>
        <dbReference type="EMBL" id="AIS92125.1"/>
    </source>
</evidence>
<gene>
    <name evidence="3" type="ORF">EREL_127</name>
</gene>
<evidence type="ECO:0000313" key="5">
    <source>
        <dbReference type="EMBL" id="ARX71726.1"/>
    </source>
</evidence>
<evidence type="ECO:0000313" key="4">
    <source>
        <dbReference type="EMBL" id="ARX71596.1"/>
    </source>
</evidence>
<dbReference type="EMBL" id="KX859080">
    <property type="protein sequence ID" value="ARX71596.1"/>
    <property type="molecule type" value="Genomic_DNA"/>
</dbReference>
<proteinExistence type="predicted"/>
<evidence type="ECO:0000256" key="1">
    <source>
        <dbReference type="SAM" id="Phobius"/>
    </source>
</evidence>
<keyword evidence="7" id="KW-1185">Reference proteome</keyword>
<evidence type="ECO:0000313" key="6">
    <source>
        <dbReference type="EMBL" id="ARX71856.1"/>
    </source>
</evidence>
<dbReference type="EMBL" id="KX859081">
    <property type="protein sequence ID" value="ARX71726.1"/>
    <property type="molecule type" value="Genomic_DNA"/>
</dbReference>
<accession>A0A097DAU6</accession>
<reference evidence="2" key="2">
    <citation type="submission" date="2014-02" db="EMBL/GenBank/DDBJ databases">
        <authorList>
            <person name="Ardisson-Araujo D.M.P."/>
            <person name="Melo F.L."/>
            <person name="Andrade M.S."/>
            <person name="Sihler W."/>
            <person name="Bao S.N."/>
            <person name="Ribeiro B.M."/>
            <person name="Souza M.L."/>
        </authorList>
    </citation>
    <scope>NUCLEOTIDE SEQUENCE</scope>
    <source>
        <strain evidence="2">S86</strain>
    </source>
</reference>
<dbReference type="Proteomes" id="UP000201628">
    <property type="component" value="Segment"/>
</dbReference>
<dbReference type="KEGG" id="vg:20712765"/>
<organism evidence="2 7">
    <name type="scientific">Erinnyis ello granulovirus</name>
    <dbReference type="NCBI Taxonomy" id="307444"/>
    <lineage>
        <taxon>Viruses</taxon>
        <taxon>Viruses incertae sedis</taxon>
        <taxon>Naldaviricetes</taxon>
        <taxon>Lefavirales</taxon>
        <taxon>Baculoviridae</taxon>
        <taxon>Betabaculovirus</taxon>
        <taxon>Betabaculovirus erellonis</taxon>
    </lineage>
</organism>
<evidence type="ECO:0000313" key="7">
    <source>
        <dbReference type="Proteomes" id="UP000201628"/>
    </source>
</evidence>
<evidence type="ECO:0000313" key="3">
    <source>
        <dbReference type="EMBL" id="ARX71466.1"/>
    </source>
</evidence>
<reference evidence="3" key="3">
    <citation type="submission" date="2016-09" db="EMBL/GenBank/DDBJ databases">
        <title>Genome-wide Diversity of Wild Populations of Erinnyis ello granulovirus (ErelGV).</title>
        <authorList>
            <person name="Brito A.F."/>
            <person name="Melo F.L."/>
            <person name="Ardisson-Araujo D.M.P."/>
            <person name="Sihler W."/>
            <person name="Souza M.L."/>
            <person name="Ribeiro B.M."/>
        </authorList>
    </citation>
    <scope>NUCLEOTIDE SEQUENCE</scope>
    <source>
        <strain evidence="6">ErelGV-00</strain>
        <strain evidence="3">ErelGV-94</strain>
        <strain evidence="4">ErelGV-98</strain>
        <strain evidence="5">ErelGV-99</strain>
    </source>
</reference>
<feature type="transmembrane region" description="Helical" evidence="1">
    <location>
        <begin position="31"/>
        <end position="53"/>
    </location>
</feature>
<sequence length="57" mass="6506">MTPEKHIVQVPVNSIYQPTTIEMNTSTSAQIFWNACVFVGTIMLFLVMAYLYYATNL</sequence>
<dbReference type="RefSeq" id="YP_009091966.1">
    <property type="nucleotide sequence ID" value="NC_025257.1"/>
</dbReference>
<dbReference type="EMBL" id="KJ406702">
    <property type="protein sequence ID" value="AIS92125.1"/>
    <property type="molecule type" value="Genomic_DNA"/>
</dbReference>
<name>A0A097DAU6_9BBAC</name>
<dbReference type="GeneID" id="20712765"/>
<dbReference type="EMBL" id="KX859079">
    <property type="protein sequence ID" value="ARX71466.1"/>
    <property type="molecule type" value="Genomic_DNA"/>
</dbReference>
<protein>
    <submittedName>
        <fullName evidence="2">Uncharacterized protein</fullName>
    </submittedName>
</protein>
<keyword evidence="1" id="KW-0472">Membrane</keyword>
<keyword evidence="1" id="KW-0812">Transmembrane</keyword>
<dbReference type="EMBL" id="KX859082">
    <property type="protein sequence ID" value="ARX71856.1"/>
    <property type="molecule type" value="Genomic_DNA"/>
</dbReference>